<dbReference type="OrthoDB" id="7876689at2"/>
<sequence>MRLPRSIFVVTMSLAVAGCSDIGLRHLEPPGPGPDEFAILPVKPLTQPENYNALPAPTPGGTNLTDANPTGDAIAALGGNPAAANPNTAVPASDGALVTASSRYGVPSNTRQVVNQEDADFRKRQGRWTRLRLFNVDRYSQVYRRWAIDPNKQTQAARNAGIETPSAPPVNE</sequence>
<gene>
    <name evidence="2" type="ORF">SAMN06265380_11851</name>
</gene>
<dbReference type="RefSeq" id="WP_142640046.1">
    <property type="nucleotide sequence ID" value="NZ_FXTE01000018.1"/>
</dbReference>
<proteinExistence type="predicted"/>
<name>A0A521F9P8_9RHOB</name>
<dbReference type="AlphaFoldDB" id="A0A521F9P8"/>
<organism evidence="2 3">
    <name type="scientific">Ruegeria faecimaris</name>
    <dbReference type="NCBI Taxonomy" id="686389"/>
    <lineage>
        <taxon>Bacteria</taxon>
        <taxon>Pseudomonadati</taxon>
        <taxon>Pseudomonadota</taxon>
        <taxon>Alphaproteobacteria</taxon>
        <taxon>Rhodobacterales</taxon>
        <taxon>Roseobacteraceae</taxon>
        <taxon>Ruegeria</taxon>
    </lineage>
</organism>
<evidence type="ECO:0000256" key="1">
    <source>
        <dbReference type="SAM" id="MobiDB-lite"/>
    </source>
</evidence>
<protein>
    <submittedName>
        <fullName evidence="2">Beta-barrel assembly machine subunit BamF</fullName>
    </submittedName>
</protein>
<reference evidence="2 3" key="1">
    <citation type="submission" date="2017-05" db="EMBL/GenBank/DDBJ databases">
        <authorList>
            <person name="Varghese N."/>
            <person name="Submissions S."/>
        </authorList>
    </citation>
    <scope>NUCLEOTIDE SEQUENCE [LARGE SCALE GENOMIC DNA]</scope>
    <source>
        <strain evidence="2 3">DSM 28009</strain>
    </source>
</reference>
<accession>A0A521F9P8</accession>
<dbReference type="EMBL" id="FXTE01000018">
    <property type="protein sequence ID" value="SMO92856.1"/>
    <property type="molecule type" value="Genomic_DNA"/>
</dbReference>
<dbReference type="InterPro" id="IPR021395">
    <property type="entry name" value="DUF3035"/>
</dbReference>
<feature type="region of interest" description="Disordered" evidence="1">
    <location>
        <begin position="150"/>
        <end position="172"/>
    </location>
</feature>
<keyword evidence="3" id="KW-1185">Reference proteome</keyword>
<dbReference type="Proteomes" id="UP000319555">
    <property type="component" value="Unassembled WGS sequence"/>
</dbReference>
<evidence type="ECO:0000313" key="3">
    <source>
        <dbReference type="Proteomes" id="UP000319555"/>
    </source>
</evidence>
<evidence type="ECO:0000313" key="2">
    <source>
        <dbReference type="EMBL" id="SMO92856.1"/>
    </source>
</evidence>
<dbReference type="Pfam" id="PF11233">
    <property type="entry name" value="DUF3035"/>
    <property type="match status" value="1"/>
</dbReference>
<dbReference type="PROSITE" id="PS51257">
    <property type="entry name" value="PROKAR_LIPOPROTEIN"/>
    <property type="match status" value="1"/>
</dbReference>